<reference evidence="2" key="1">
    <citation type="journal article" date="2021" name="Proc. Natl. Acad. Sci. U.S.A.">
        <title>A Catalog of Tens of Thousands of Viruses from Human Metagenomes Reveals Hidden Associations with Chronic Diseases.</title>
        <authorList>
            <person name="Tisza M.J."/>
            <person name="Buck C.B."/>
        </authorList>
    </citation>
    <scope>NUCLEOTIDE SEQUENCE</scope>
    <source>
        <strain evidence="2">Ct8Lf7</strain>
    </source>
</reference>
<keyword evidence="1" id="KW-0472">Membrane</keyword>
<evidence type="ECO:0000313" key="2">
    <source>
        <dbReference type="EMBL" id="DAF44811.1"/>
    </source>
</evidence>
<proteinExistence type="predicted"/>
<organism evidence="2">
    <name type="scientific">Podoviridae sp. ct8Lf7</name>
    <dbReference type="NCBI Taxonomy" id="2827723"/>
    <lineage>
        <taxon>Viruses</taxon>
        <taxon>Duplodnaviria</taxon>
        <taxon>Heunggongvirae</taxon>
        <taxon>Uroviricota</taxon>
        <taxon>Caudoviricetes</taxon>
    </lineage>
</organism>
<protein>
    <submittedName>
        <fullName evidence="2">Uncharacterized protein</fullName>
    </submittedName>
</protein>
<evidence type="ECO:0000256" key="1">
    <source>
        <dbReference type="SAM" id="Phobius"/>
    </source>
</evidence>
<sequence>MNKVLTIVRWGFTIPIFILECIFKALARLLVTIMTVLMAIAYPLIRRSWNRFNRSTIYKYANVWKTFPITRAVYKSWK</sequence>
<keyword evidence="1" id="KW-0812">Transmembrane</keyword>
<keyword evidence="1" id="KW-1133">Transmembrane helix</keyword>
<name>A0A8S5S1X5_9CAUD</name>
<dbReference type="EMBL" id="BK032511">
    <property type="protein sequence ID" value="DAF44811.1"/>
    <property type="molecule type" value="Genomic_DNA"/>
</dbReference>
<feature type="transmembrane region" description="Helical" evidence="1">
    <location>
        <begin position="12"/>
        <end position="45"/>
    </location>
</feature>
<accession>A0A8S5S1X5</accession>